<evidence type="ECO:0000259" key="11">
    <source>
        <dbReference type="Pfam" id="PF01824"/>
    </source>
</evidence>
<evidence type="ECO:0000256" key="9">
    <source>
        <dbReference type="RuleBase" id="RU004226"/>
    </source>
</evidence>
<dbReference type="EMBL" id="FM956437">
    <property type="protein sequence ID" value="CAX11630.1"/>
    <property type="molecule type" value="Genomic_DNA"/>
</dbReference>
<dbReference type="Pfam" id="PF01824">
    <property type="entry name" value="MatK_N"/>
    <property type="match status" value="1"/>
</dbReference>
<geneLocation type="chloroplast" evidence="12"/>
<keyword evidence="4 9" id="KW-0934">Plastid</keyword>
<comment type="subcellular location">
    <subcellularLocation>
        <location evidence="1 8">Plastid</location>
        <location evidence="1 8">Chloroplast</location>
    </subcellularLocation>
</comment>
<evidence type="ECO:0000256" key="6">
    <source>
        <dbReference type="ARBA" id="ARBA00022694"/>
    </source>
</evidence>
<dbReference type="PANTHER" id="PTHR34811:SF1">
    <property type="entry name" value="MATURASE K"/>
    <property type="match status" value="1"/>
</dbReference>
<organism evidence="12">
    <name type="scientific">Tillandsia prodigiosa</name>
    <dbReference type="NCBI Taxonomy" id="588387"/>
    <lineage>
        <taxon>Eukaryota</taxon>
        <taxon>Viridiplantae</taxon>
        <taxon>Streptophyta</taxon>
        <taxon>Embryophyta</taxon>
        <taxon>Tracheophyta</taxon>
        <taxon>Spermatophyta</taxon>
        <taxon>Magnoliopsida</taxon>
        <taxon>Liliopsida</taxon>
        <taxon>Poales</taxon>
        <taxon>Bromeliaceae</taxon>
        <taxon>Tillandsioideae</taxon>
        <taxon>core Tillandsioideae</taxon>
        <taxon>Tillandsieae</taxon>
        <taxon>Tillandsia</taxon>
    </lineage>
</organism>
<protein>
    <recommendedName>
        <fullName evidence="8">Maturase K</fullName>
    </recommendedName>
    <alternativeName>
        <fullName evidence="8">Intron maturase</fullName>
    </alternativeName>
</protein>
<evidence type="ECO:0000256" key="1">
    <source>
        <dbReference type="ARBA" id="ARBA00004229"/>
    </source>
</evidence>
<feature type="domain" description="Domain X" evidence="10">
    <location>
        <begin position="366"/>
        <end position="481"/>
    </location>
</feature>
<accession>D2T157</accession>
<feature type="domain" description="Maturase MatK N-terminal" evidence="11">
    <location>
        <begin position="1"/>
        <end position="338"/>
    </location>
</feature>
<evidence type="ECO:0000256" key="8">
    <source>
        <dbReference type="HAMAP-Rule" id="MF_01390"/>
    </source>
</evidence>
<keyword evidence="7 8" id="KW-0694">RNA-binding</keyword>
<evidence type="ECO:0000256" key="5">
    <source>
        <dbReference type="ARBA" id="ARBA00022664"/>
    </source>
</evidence>
<dbReference type="AlphaFoldDB" id="D2T157"/>
<evidence type="ECO:0000256" key="2">
    <source>
        <dbReference type="ARBA" id="ARBA00006621"/>
    </source>
</evidence>
<dbReference type="HAMAP" id="MF_01390">
    <property type="entry name" value="MatK"/>
    <property type="match status" value="1"/>
</dbReference>
<dbReference type="GO" id="GO:0003723">
    <property type="term" value="F:RNA binding"/>
    <property type="evidence" value="ECO:0007669"/>
    <property type="project" value="UniProtKB-KW"/>
</dbReference>
<dbReference type="PANTHER" id="PTHR34811">
    <property type="entry name" value="MATURASE K"/>
    <property type="match status" value="1"/>
</dbReference>
<keyword evidence="3 9" id="KW-0150">Chloroplast</keyword>
<dbReference type="GO" id="GO:0006397">
    <property type="term" value="P:mRNA processing"/>
    <property type="evidence" value="ECO:0007669"/>
    <property type="project" value="UniProtKB-KW"/>
</dbReference>
<dbReference type="Pfam" id="PF01348">
    <property type="entry name" value="Intron_maturas2"/>
    <property type="match status" value="1"/>
</dbReference>
<dbReference type="GO" id="GO:0008380">
    <property type="term" value="P:RNA splicing"/>
    <property type="evidence" value="ECO:0007669"/>
    <property type="project" value="UniProtKB-UniRule"/>
</dbReference>
<keyword evidence="6 8" id="KW-0819">tRNA processing</keyword>
<proteinExistence type="inferred from homology"/>
<comment type="function">
    <text evidence="8 9">Usually encoded in the trnK tRNA gene intron. Probably assists in splicing its own and other chloroplast group II introns.</text>
</comment>
<evidence type="ECO:0000256" key="3">
    <source>
        <dbReference type="ARBA" id="ARBA00022528"/>
    </source>
</evidence>
<gene>
    <name evidence="8 12" type="primary">matK</name>
</gene>
<keyword evidence="5 8" id="KW-0507">mRNA processing</keyword>
<dbReference type="GO" id="GO:0009507">
    <property type="term" value="C:chloroplast"/>
    <property type="evidence" value="ECO:0007669"/>
    <property type="project" value="UniProtKB-SubCell"/>
</dbReference>
<comment type="similarity">
    <text evidence="2 8">Belongs to the intron maturase 2 family. MatK subfamily.</text>
</comment>
<evidence type="ECO:0000313" key="12">
    <source>
        <dbReference type="EMBL" id="CAX11630.1"/>
    </source>
</evidence>
<dbReference type="InterPro" id="IPR002866">
    <property type="entry name" value="Maturase_MatK"/>
</dbReference>
<reference evidence="12" key="1">
    <citation type="submission" date="2009-01" db="EMBL/GenBank/DDBJ databases">
        <title>Phylogenetic relationships of the Tillandsia erubescens group (Bromeliaceae) based on plastid DNA sequences and morphology.</title>
        <authorList>
            <person name="Granados C."/>
            <person name="Salazar G.A."/>
        </authorList>
    </citation>
    <scope>NUCLEOTIDE SEQUENCE</scope>
</reference>
<evidence type="ECO:0000256" key="7">
    <source>
        <dbReference type="ARBA" id="ARBA00022884"/>
    </source>
</evidence>
<sequence length="511" mass="61114">MEELQGYLEKDRSRQQHFLYPFLFQEYIYAFAHDHGLNDSIFYEPVEIIGYDNKSSSVLVKRLIIRMYQQNYLINSVNYSNQNRFVGHNNFFYSHFFSQMISEGFAVIVEIPFSLRLVSFPEEKEIPKCHNLQSIHSIFPFLEDKLLHLNYVSDILIPYPIHLEILVQILQCRIEDVPSLHLLRFFLHEYHNWNSLITPKKSIYVFSKENKRLFQFLYNSYVSECEFLFVFLRKQSSYLRLTSSGTFLERIQFYGKIEHLIVVYRNYFQKTLWFFMDPFIHYVRYQGKAILASKGTHLLMKKWKCYLVNLWQYYFHFWSQPHRIHINQLSNYSFYLLGYLSSVLRNPLVVRNQMLENSFLIETGINKFDTIVSVIPLIGSLSKAKFCTVSGHPISKPIWTDLSDCDIIDRFGRICRNLSHYYSGSSEKRSLYRIKYILRLSCARTLARKHKSTVRSFLQRLGSVLLEEFFTEEEQVLSLIFPKPTPFSLHGSRRERIWYLDIIRINNLVNH</sequence>
<dbReference type="GO" id="GO:0008033">
    <property type="term" value="P:tRNA processing"/>
    <property type="evidence" value="ECO:0007669"/>
    <property type="project" value="UniProtKB-KW"/>
</dbReference>
<evidence type="ECO:0000256" key="4">
    <source>
        <dbReference type="ARBA" id="ARBA00022640"/>
    </source>
</evidence>
<dbReference type="InterPro" id="IPR024937">
    <property type="entry name" value="Domain_X"/>
</dbReference>
<name>D2T157_9POAL</name>
<dbReference type="InterPro" id="IPR024942">
    <property type="entry name" value="Maturase_MatK_N"/>
</dbReference>
<evidence type="ECO:0000259" key="10">
    <source>
        <dbReference type="Pfam" id="PF01348"/>
    </source>
</evidence>